<dbReference type="AlphaFoldDB" id="A0A0S6UFM6"/>
<evidence type="ECO:0000256" key="1">
    <source>
        <dbReference type="SAM" id="MobiDB-lite"/>
    </source>
</evidence>
<organism evidence="2">
    <name type="scientific">Moorella thermoacetica Y72</name>
    <dbReference type="NCBI Taxonomy" id="1325331"/>
    <lineage>
        <taxon>Bacteria</taxon>
        <taxon>Bacillati</taxon>
        <taxon>Bacillota</taxon>
        <taxon>Clostridia</taxon>
        <taxon>Neomoorellales</taxon>
        <taxon>Neomoorellaceae</taxon>
        <taxon>Neomoorella</taxon>
    </lineage>
</organism>
<dbReference type="EMBL" id="DF238840">
    <property type="protein sequence ID" value="GAF26246.1"/>
    <property type="molecule type" value="Genomic_DNA"/>
</dbReference>
<sequence>MHTDKSPGQGSEEVKEGQGNFFSLEQVEGFHTEGGKGGEGTEHPCSKPQAQFRAHDQSFQGIGQDKAHGQATAQVNDPGSQGKGTWPETVDKTSQEITADSATKSSYGKVKVEHGEYHSSMAAKNKPLHRGNFTPRVGVITAPAQI</sequence>
<dbReference type="GO" id="GO:0008483">
    <property type="term" value="F:transaminase activity"/>
    <property type="evidence" value="ECO:0007669"/>
    <property type="project" value="UniProtKB-KW"/>
</dbReference>
<accession>A0A0S6UFM6</accession>
<evidence type="ECO:0000313" key="2">
    <source>
        <dbReference type="EMBL" id="GAF26246.1"/>
    </source>
</evidence>
<feature type="compositionally biased region" description="Polar residues" evidence="1">
    <location>
        <begin position="95"/>
        <end position="106"/>
    </location>
</feature>
<proteinExistence type="predicted"/>
<protein>
    <submittedName>
        <fullName evidence="2">4-aminobutyrate aminotransferase and related aminotransferases</fullName>
    </submittedName>
</protein>
<name>A0A0S6UFM6_NEOTH</name>
<feature type="compositionally biased region" description="Basic and acidic residues" evidence="1">
    <location>
        <begin position="28"/>
        <end position="45"/>
    </location>
</feature>
<gene>
    <name evidence="2" type="ORF">MTY_1585</name>
</gene>
<feature type="region of interest" description="Disordered" evidence="1">
    <location>
        <begin position="1"/>
        <end position="107"/>
    </location>
</feature>
<reference evidence="2" key="1">
    <citation type="journal article" date="2014" name="Gene">
        <title>Genome-guided analysis of transformation efficiency and carbon dioxide assimilation by Moorella thermoacetica Y72.</title>
        <authorList>
            <person name="Tsukahara K."/>
            <person name="Kita A."/>
            <person name="Nakashimada Y."/>
            <person name="Hoshino T."/>
            <person name="Murakami K."/>
        </authorList>
    </citation>
    <scope>NUCLEOTIDE SEQUENCE [LARGE SCALE GENOMIC DNA]</scope>
    <source>
        <strain evidence="2">Y72</strain>
    </source>
</reference>
<keyword evidence="2" id="KW-0808">Transferase</keyword>
<keyword evidence="2" id="KW-0032">Aminotransferase</keyword>
<dbReference type="Proteomes" id="UP000063718">
    <property type="component" value="Unassembled WGS sequence"/>
</dbReference>